<dbReference type="EMBL" id="SWRJ01000010">
    <property type="protein sequence ID" value="NFI23343.1"/>
    <property type="molecule type" value="Genomic_DNA"/>
</dbReference>
<organism evidence="1">
    <name type="scientific">Clostridium botulinum</name>
    <dbReference type="NCBI Taxonomy" id="1491"/>
    <lineage>
        <taxon>Bacteria</taxon>
        <taxon>Bacillati</taxon>
        <taxon>Bacillota</taxon>
        <taxon>Clostridia</taxon>
        <taxon>Eubacteriales</taxon>
        <taxon>Clostridiaceae</taxon>
        <taxon>Clostridium</taxon>
    </lineage>
</organism>
<dbReference type="AlphaFoldDB" id="A0A077K8C4"/>
<sequence length="129" mass="14714">MFDIRVTDPKNEFYGQILKGSCFYYDIRHTGDSDDLYVAETKDGRKINLLSSQIDEKHYRNQELEKVTKEMGADIGDKVIILETGSGSYSRDWETKGVHTITKIDFTGHVTFDNGNATIFRPKVKVVTT</sequence>
<keyword evidence="1" id="KW-0614">Plasmid</keyword>
<proteinExistence type="predicted"/>
<name>A0A077K8C4_CLOBO</name>
<evidence type="ECO:0000313" key="1">
    <source>
        <dbReference type="EMBL" id="BAP25815.1"/>
    </source>
</evidence>
<dbReference type="Proteomes" id="UP000482543">
    <property type="component" value="Unassembled WGS sequence"/>
</dbReference>
<dbReference type="RefSeq" id="WP_032072549.1">
    <property type="nucleotide sequence ID" value="NC_025146.1"/>
</dbReference>
<evidence type="ECO:0000313" key="2">
    <source>
        <dbReference type="EMBL" id="NFI23343.1"/>
    </source>
</evidence>
<accession>A0A077K8C4</accession>
<protein>
    <submittedName>
        <fullName evidence="1">Uncharacterized protein</fullName>
    </submittedName>
</protein>
<reference evidence="1" key="1">
    <citation type="submission" date="2013-09" db="EMBL/GenBank/DDBJ databases">
        <title>Analysis of type B2 neurotoxin-encoding plasmid in Clostridium botulinum.</title>
        <authorList>
            <person name="Hosomi K."/>
            <person name="Sakaguchi Y."/>
            <person name="Gotoh K."/>
            <person name="Nakamura K."/>
            <person name="Kohda T."/>
            <person name="Mukamoto M."/>
            <person name="Iida T."/>
            <person name="Kozaki S."/>
        </authorList>
    </citation>
    <scope>NUCLEOTIDE SEQUENCE</scope>
    <source>
        <strain evidence="1">111</strain>
        <plasmid evidence="1">pCB111</plasmid>
    </source>
</reference>
<reference evidence="2 3" key="2">
    <citation type="submission" date="2019-04" db="EMBL/GenBank/DDBJ databases">
        <title>Genome sequencing of Clostridium botulinum Groups I-IV and Clostridium butyricum.</title>
        <authorList>
            <person name="Brunt J."/>
            <person name="Van Vliet A.H.M."/>
            <person name="Stringer S.C."/>
            <person name="Carter A.T."/>
            <person name="Peck M.W."/>
        </authorList>
    </citation>
    <scope>NUCLEOTIDE SEQUENCE [LARGE SCALE GENOMIC DNA]</scope>
    <source>
        <strain evidence="2 3">IFR 15/034</strain>
    </source>
</reference>
<geneLocation type="plasmid" evidence="1">
    <name>pCB111</name>
</geneLocation>
<gene>
    <name evidence="2" type="ORF">FC964_18665</name>
</gene>
<evidence type="ECO:0000313" key="3">
    <source>
        <dbReference type="Proteomes" id="UP000482543"/>
    </source>
</evidence>
<dbReference type="EMBL" id="AB855771">
    <property type="protein sequence ID" value="BAP25815.1"/>
    <property type="molecule type" value="Genomic_DNA"/>
</dbReference>